<dbReference type="PANTHER" id="PTHR32305">
    <property type="match status" value="1"/>
</dbReference>
<dbReference type="InterPro" id="IPR028994">
    <property type="entry name" value="Integrin_alpha_N"/>
</dbReference>
<dbReference type="InterPro" id="IPR006530">
    <property type="entry name" value="YD"/>
</dbReference>
<feature type="chain" id="PRO_5017666944" evidence="6">
    <location>
        <begin position="23"/>
        <end position="2157"/>
    </location>
</feature>
<dbReference type="Gene3D" id="2.180.10.10">
    <property type="entry name" value="RHS repeat-associated core"/>
    <property type="match status" value="2"/>
</dbReference>
<proteinExistence type="predicted"/>
<dbReference type="InterPro" id="IPR003284">
    <property type="entry name" value="Sal_SpvB"/>
</dbReference>
<dbReference type="InterPro" id="IPR031325">
    <property type="entry name" value="RHS_repeat"/>
</dbReference>
<dbReference type="SUPFAM" id="SSF69318">
    <property type="entry name" value="Integrin alpha N-terminal domain"/>
    <property type="match status" value="1"/>
</dbReference>
<name>A0A3E0I7W3_9FLAO</name>
<keyword evidence="3 6" id="KW-0732">Signal</keyword>
<dbReference type="NCBIfam" id="TIGR03696">
    <property type="entry name" value="Rhs_assc_core"/>
    <property type="match status" value="1"/>
</dbReference>
<dbReference type="GO" id="GO:0005737">
    <property type="term" value="C:cytoplasm"/>
    <property type="evidence" value="ECO:0007669"/>
    <property type="project" value="InterPro"/>
</dbReference>
<feature type="transmembrane region" description="Helical" evidence="5">
    <location>
        <begin position="1872"/>
        <end position="1893"/>
    </location>
</feature>
<dbReference type="Pfam" id="PF13517">
    <property type="entry name" value="FG-GAP_3"/>
    <property type="match status" value="1"/>
</dbReference>
<keyword evidence="4" id="KW-0843">Virulence</keyword>
<dbReference type="InterPro" id="IPR022385">
    <property type="entry name" value="Rhs_assc_core"/>
</dbReference>
<keyword evidence="8" id="KW-1185">Reference proteome</keyword>
<keyword evidence="5" id="KW-1133">Transmembrane helix</keyword>
<dbReference type="InterPro" id="IPR013517">
    <property type="entry name" value="FG-GAP"/>
</dbReference>
<evidence type="ECO:0000256" key="4">
    <source>
        <dbReference type="ARBA" id="ARBA00023026"/>
    </source>
</evidence>
<dbReference type="PANTHER" id="PTHR32305:SF15">
    <property type="entry name" value="PROTEIN RHSA-RELATED"/>
    <property type="match status" value="1"/>
</dbReference>
<dbReference type="EMBL" id="QUNS01000002">
    <property type="protein sequence ID" value="REH54727.1"/>
    <property type="molecule type" value="Genomic_DNA"/>
</dbReference>
<evidence type="ECO:0000256" key="1">
    <source>
        <dbReference type="ARBA" id="ARBA00004613"/>
    </source>
</evidence>
<evidence type="ECO:0000256" key="3">
    <source>
        <dbReference type="ARBA" id="ARBA00022729"/>
    </source>
</evidence>
<comment type="caution">
    <text evidence="7">The sequence shown here is derived from an EMBL/GenBank/DDBJ whole genome shotgun (WGS) entry which is preliminary data.</text>
</comment>
<evidence type="ECO:0000313" key="7">
    <source>
        <dbReference type="EMBL" id="REH54727.1"/>
    </source>
</evidence>
<dbReference type="Pfam" id="PF05593">
    <property type="entry name" value="RHS_repeat"/>
    <property type="match status" value="1"/>
</dbReference>
<keyword evidence="2" id="KW-0964">Secreted</keyword>
<evidence type="ECO:0000256" key="6">
    <source>
        <dbReference type="SAM" id="SignalP"/>
    </source>
</evidence>
<accession>A0A3E0I7W3</accession>
<sequence length="2157" mass="243465">MKRNLYTCVLFLLFVGIQFSNAQDPNVVGGNSSVKIKYKKIKLKTKKSPNELLNSNNIRIEEPCLVDPDTGECVDPDPIDPDPVITTEAGSTAGSLSVSLTGAASYSIPIMVPPGIKDVVPNISVSYSGQGANGLAGWGWNVSGLSTISRIPATKYYDDKHDGIDFKSDRFSLDGQRLILKSGTYGANGSVYQTENYSNIKVVAHGTSPYGVSYGPEYFIVYYPNGTRTWYGKSGNSRSRLEWAIFRSRDPQGNYIDYNYQSDNGLLSIKTINYGGRVGGTSPMNQINFTYTTRTRSESVYVGGNHFKRTNLLKNIQVTSSGNQYRKYELNHSSTSLGYQRLTSVKEYNSENKGLNPITFNYENTSNTLDIYSSKLYSTTSIDIKKSKMVGGDFDGDLKSDFLIFDPTKKDKLYVYQDVFKNSSYNLAYEIATGKFEDVFSNTILSHNNKILTQQAITTVSETASSTSTNSSIRFRTFAMAAYGPVHQYDKVWNTNKYRSDSYCGSTHYYTIPKKYVTGDFNGDGLTDVIAIDKPYTSRTCYQKRDCGGGLDEPIPLKTSEEKEKIENSNVEEARLPIEECCECDTYTQNKYNAKVHFIDLKRDVNSNFAKVSGYLRKGVSLNDLIIPGDYNGDGKVDIIHVSDGKIYVYTLNDNNNLELLYEESDPIINTDYSILPGDYNGDGKTDFAIPTKDKTSTWKFFISKGENGFYKYEKDVVYYFKTYVGEVKTIVNGWLIINPLYIGKYYANDFNNDGKSDIMQHYTISPYNSNIIKQVPVPGKPQKSYLHYYENSGNENFKKILTKELDEDFYSKDDVSLYLDIDGVDDKSEYSYIYGNTLYAYKYLKDHRKDVLLKSATNNGVKTTVEYERLGMPENNYEPIVYTESYNQIYPYINVNKSPSFQLVKKLIEEGAGVKRYQDFRYEGAVSNVDIGFQGFIKTKRSNWYGNGVSTLWTISKYDPLKKGALTEQWVSTSYNEGSNYISKTSNTYSSNLANNKVFTITPTKIVQHDALTGVTTTKTLTYNSYKNPLTEYTTYNGGSKNITYAYSNNSSVNNEYYHVGRLVKKVKTNTIGGNVFTTEEEYVYSNNLLTQQKVKGNSTSWNTENFTYDAYGNVTEKTLTPSGDVVARKEEFKYDETKRFLTESTDIERQVTKFTYDVFGNPLTTTNPYNQITTFTYDGWNRLISEKNYLGKITTFSYTKLSGGGLKKTTNYPQGADEIEEYNALGWVTKRGRLGLNNKWTYKSVQYDVVGRVIKESEPYFSFPSQWNTTSYDDYGRAIARTSFNGLVANISYSGLRTTVDDGAKTVKTTKDGSGNIVKMEDPGGTITYSYYGNGVMKSANYGSHVVSTEIDGWGRKTKLTDPSAGVYTYEYNSIGEVLKETTPKGYTKYDYDEYGKIITKDIKGDETNISLKYEYNADNLLEYIRGKNVRTNEDYLYTYLYDSQKRPYKTKEQNGKAYFEHQVIRDSYGRVNVETYISKNLGNSISSTVKVKNVYDANSGVLTEIQDYNANTILWKIKEVNERGQAKEVLLGNGMIKKRTYDQYGFLTKILDQTSDASKKALHLDYSFNTVRGNLNTRKNNNLGWNENFSYDNLDRLTNISGSVSRAQEYDGRGRITSNSVLGTYNYGSTTSYRLQEVDLNTQGDLYYQNHPLQKIKYNAYKKPISISVKDKAKVDFEYGLLQNRSHAYYGGNEDNKLHRRYQKHYSAITPVEIEVDKQGNTKIITYIGGDAYSAPLMHVKQTASGSANGYHYLHRDYLSSVLAITKSDGTVQEQRQFGAWGEVDKFKSLNSEIDYEHDTTLINRGYTGHEHFMGVALIHMNGRMYDAKLGRFLSPDNYMQEPFSTQSFNRFGYVWNNPLKFTDPSGEIFWMVVIASAVFGGVVGASQAVSQGKPWYQGFLKGAFVGAVGGALGQIGGGGFLSNVLMGAVQGAAVGVLNSVVWGNNIWNGLKSGALWGAAFATVTSGIEATQNAIKGHGFRTNEGVLKKYIKTGKYKSAMNYVQDTYKLEGPNYYYDSELEHLGVTNTDGSIGIGIDAFESSDILKSTMAHEYGHYINDIAVHNGEKVLKIYGRAEWNNYDGTSGYKEAIKRSGEMNIGIKTLKRLKYFESNPEWVNIWEYGNTVMLNEAPYNPVWYAKGVLKNKWWYTLPKRF</sequence>
<dbReference type="NCBIfam" id="TIGR01643">
    <property type="entry name" value="YD_repeat_2x"/>
    <property type="match status" value="1"/>
</dbReference>
<evidence type="ECO:0000313" key="8">
    <source>
        <dbReference type="Proteomes" id="UP000256884"/>
    </source>
</evidence>
<dbReference type="InterPro" id="IPR050708">
    <property type="entry name" value="T6SS_VgrG/RHS"/>
</dbReference>
<gene>
    <name evidence="7" type="ORF">C7448_102251</name>
</gene>
<comment type="subcellular location">
    <subcellularLocation>
        <location evidence="1">Secreted</location>
    </subcellularLocation>
</comment>
<evidence type="ECO:0000256" key="5">
    <source>
        <dbReference type="SAM" id="Phobius"/>
    </source>
</evidence>
<dbReference type="Proteomes" id="UP000256884">
    <property type="component" value="Unassembled WGS sequence"/>
</dbReference>
<organism evidence="7 8">
    <name type="scientific">Tenacibaculum gallaicum</name>
    <dbReference type="NCBI Taxonomy" id="561505"/>
    <lineage>
        <taxon>Bacteria</taxon>
        <taxon>Pseudomonadati</taxon>
        <taxon>Bacteroidota</taxon>
        <taxon>Flavobacteriia</taxon>
        <taxon>Flavobacteriales</taxon>
        <taxon>Flavobacteriaceae</taxon>
        <taxon>Tenacibaculum</taxon>
    </lineage>
</organism>
<reference evidence="7 8" key="1">
    <citation type="submission" date="2018-08" db="EMBL/GenBank/DDBJ databases">
        <title>Genomic Encyclopedia of Type Strains, Phase IV (KMG-IV): sequencing the most valuable type-strain genomes for metagenomic binning, comparative biology and taxonomic classification.</title>
        <authorList>
            <person name="Goeker M."/>
        </authorList>
    </citation>
    <scope>NUCLEOTIDE SEQUENCE [LARGE SCALE GENOMIC DNA]</scope>
    <source>
        <strain evidence="7 8">DSM 18841</strain>
    </source>
</reference>
<feature type="signal peptide" evidence="6">
    <location>
        <begin position="1"/>
        <end position="22"/>
    </location>
</feature>
<dbReference type="OrthoDB" id="6225685at2"/>
<evidence type="ECO:0000256" key="2">
    <source>
        <dbReference type="ARBA" id="ARBA00022525"/>
    </source>
</evidence>
<keyword evidence="5" id="KW-0812">Transmembrane</keyword>
<protein>
    <submittedName>
        <fullName evidence="7">RHS repeat-associated protein</fullName>
    </submittedName>
</protein>
<keyword evidence="5" id="KW-0472">Membrane</keyword>
<dbReference type="RefSeq" id="WP_115900379.1">
    <property type="nucleotide sequence ID" value="NZ_QUNS01000002.1"/>
</dbReference>
<dbReference type="Pfam" id="PF03534">
    <property type="entry name" value="SpvB"/>
    <property type="match status" value="1"/>
</dbReference>
<dbReference type="GO" id="GO:0005576">
    <property type="term" value="C:extracellular region"/>
    <property type="evidence" value="ECO:0007669"/>
    <property type="project" value="UniProtKB-SubCell"/>
</dbReference>